<dbReference type="InterPro" id="IPR012902">
    <property type="entry name" value="N_methyl_site"/>
</dbReference>
<evidence type="ECO:0000256" key="1">
    <source>
        <dbReference type="SAM" id="Phobius"/>
    </source>
</evidence>
<reference evidence="3 4" key="2">
    <citation type="submission" date="2019-01" db="EMBL/GenBank/DDBJ databases">
        <title>Tautonia sociabilis, a novel thermotolerant planctomycete of Isosphaeraceae family, isolated from a 4000 m deep subterranean habitat.</title>
        <authorList>
            <person name="Kovaleva O.L."/>
            <person name="Elcheninov A.G."/>
            <person name="Van Heerden E."/>
            <person name="Toshchakov S.V."/>
            <person name="Novikov A."/>
            <person name="Bonch-Osmolovskaya E.A."/>
            <person name="Kublanov I.V."/>
        </authorList>
    </citation>
    <scope>NUCLEOTIDE SEQUENCE [LARGE SCALE GENOMIC DNA]</scope>
    <source>
        <strain evidence="3 4">GM2012</strain>
    </source>
</reference>
<feature type="transmembrane region" description="Helical" evidence="1">
    <location>
        <begin position="20"/>
        <end position="38"/>
    </location>
</feature>
<dbReference type="Gene3D" id="3.30.700.10">
    <property type="entry name" value="Glycoprotein, Type 4 Pilin"/>
    <property type="match status" value="1"/>
</dbReference>
<dbReference type="PANTHER" id="PTHR30093">
    <property type="entry name" value="GENERAL SECRETION PATHWAY PROTEIN G"/>
    <property type="match status" value="1"/>
</dbReference>
<protein>
    <submittedName>
        <fullName evidence="3">DUF1559 domain-containing protein</fullName>
    </submittedName>
</protein>
<sequence>MSLPAAPRTGGRPGFTLIELLVVIAIIGVLIALLLPAVQAAREAARKAQCINNLKQIGIALHNYENNHGAFPPGWVAYFEEDDHDHGHLGVDRFQQDDAWAGWPGWGWGSMVLNQVEQGPLYDAINFDLSVDFPQNETIRRSRVRSFICPSDDEVALVPVRDEGDTMTITEVSTGNYIGSNGIGEIGPDDGQGIFFLNSRIRIADIRDGTSQTLCVGERSFNLSPVTWTARTPHGYNFKTPPSQGGDPRFQSFPHPAFSMVISTVGVADPPRTPNHPRAHPEDYWSRHPGGVNFLYADGSVHLIRDSITPEVFLALATRKGREVVSADQY</sequence>
<feature type="domain" description="DUF1559" evidence="2">
    <location>
        <begin position="39"/>
        <end position="310"/>
    </location>
</feature>
<proteinExistence type="predicted"/>
<dbReference type="OrthoDB" id="255848at2"/>
<dbReference type="EMBL" id="RYZH01000005">
    <property type="protein sequence ID" value="RUL89077.1"/>
    <property type="molecule type" value="Genomic_DNA"/>
</dbReference>
<gene>
    <name evidence="3" type="ORF">TsocGM_04280</name>
</gene>
<dbReference type="NCBIfam" id="TIGR04294">
    <property type="entry name" value="pre_pil_HX9DG"/>
    <property type="match status" value="1"/>
</dbReference>
<evidence type="ECO:0000313" key="4">
    <source>
        <dbReference type="Proteomes" id="UP000280296"/>
    </source>
</evidence>
<dbReference type="AlphaFoldDB" id="A0A432MPI5"/>
<name>A0A432MPI5_9BACT</name>
<dbReference type="NCBIfam" id="TIGR02532">
    <property type="entry name" value="IV_pilin_GFxxxE"/>
    <property type="match status" value="1"/>
</dbReference>
<dbReference type="InterPro" id="IPR045584">
    <property type="entry name" value="Pilin-like"/>
</dbReference>
<reference evidence="3 4" key="1">
    <citation type="submission" date="2018-12" db="EMBL/GenBank/DDBJ databases">
        <authorList>
            <person name="Toschakov S.V."/>
        </authorList>
    </citation>
    <scope>NUCLEOTIDE SEQUENCE [LARGE SCALE GENOMIC DNA]</scope>
    <source>
        <strain evidence="3 4">GM2012</strain>
    </source>
</reference>
<accession>A0A432MPI5</accession>
<dbReference type="InterPro" id="IPR027558">
    <property type="entry name" value="Pre_pil_HX9DG_C"/>
</dbReference>
<keyword evidence="1" id="KW-0812">Transmembrane</keyword>
<dbReference type="RefSeq" id="WP_126724071.1">
    <property type="nucleotide sequence ID" value="NZ_RYZH01000005.1"/>
</dbReference>
<evidence type="ECO:0000313" key="3">
    <source>
        <dbReference type="EMBL" id="RUL89077.1"/>
    </source>
</evidence>
<keyword evidence="4" id="KW-1185">Reference proteome</keyword>
<evidence type="ECO:0000259" key="2">
    <source>
        <dbReference type="Pfam" id="PF07596"/>
    </source>
</evidence>
<comment type="caution">
    <text evidence="3">The sequence shown here is derived from an EMBL/GenBank/DDBJ whole genome shotgun (WGS) entry which is preliminary data.</text>
</comment>
<dbReference type="InterPro" id="IPR011453">
    <property type="entry name" value="DUF1559"/>
</dbReference>
<dbReference type="PANTHER" id="PTHR30093:SF2">
    <property type="entry name" value="TYPE II SECRETION SYSTEM PROTEIN H"/>
    <property type="match status" value="1"/>
</dbReference>
<keyword evidence="1" id="KW-0472">Membrane</keyword>
<dbReference type="SUPFAM" id="SSF54523">
    <property type="entry name" value="Pili subunits"/>
    <property type="match status" value="1"/>
</dbReference>
<dbReference type="Pfam" id="PF07596">
    <property type="entry name" value="SBP_bac_10"/>
    <property type="match status" value="1"/>
</dbReference>
<dbReference type="Pfam" id="PF07963">
    <property type="entry name" value="N_methyl"/>
    <property type="match status" value="1"/>
</dbReference>
<dbReference type="Proteomes" id="UP000280296">
    <property type="component" value="Unassembled WGS sequence"/>
</dbReference>
<organism evidence="3 4">
    <name type="scientific">Tautonia sociabilis</name>
    <dbReference type="NCBI Taxonomy" id="2080755"/>
    <lineage>
        <taxon>Bacteria</taxon>
        <taxon>Pseudomonadati</taxon>
        <taxon>Planctomycetota</taxon>
        <taxon>Planctomycetia</taxon>
        <taxon>Isosphaerales</taxon>
        <taxon>Isosphaeraceae</taxon>
        <taxon>Tautonia</taxon>
    </lineage>
</organism>
<keyword evidence="1" id="KW-1133">Transmembrane helix</keyword>